<dbReference type="AlphaFoldDB" id="A0A3D6BYJ6"/>
<accession>A0A3D6BYJ6</accession>
<comment type="caution">
    <text evidence="1">The sequence shown here is derived from an EMBL/GenBank/DDBJ whole genome shotgun (WGS) entry which is preliminary data.</text>
</comment>
<proteinExistence type="predicted"/>
<evidence type="ECO:0000313" key="2">
    <source>
        <dbReference type="Proteomes" id="UP000263268"/>
    </source>
</evidence>
<protein>
    <recommendedName>
        <fullName evidence="3">LSU ribosomal protein L21p</fullName>
    </recommendedName>
</protein>
<evidence type="ECO:0008006" key="3">
    <source>
        <dbReference type="Google" id="ProtNLM"/>
    </source>
</evidence>
<gene>
    <name evidence="1" type="ORF">DHV22_16690</name>
</gene>
<organism evidence="1 2">
    <name type="scientific">Xanthomarina gelatinilytica</name>
    <dbReference type="NCBI Taxonomy" id="1137281"/>
    <lineage>
        <taxon>Bacteria</taxon>
        <taxon>Pseudomonadati</taxon>
        <taxon>Bacteroidota</taxon>
        <taxon>Flavobacteriia</taxon>
        <taxon>Flavobacteriales</taxon>
        <taxon>Flavobacteriaceae</taxon>
        <taxon>Xanthomarina</taxon>
    </lineage>
</organism>
<evidence type="ECO:0000313" key="1">
    <source>
        <dbReference type="EMBL" id="HCY83115.1"/>
    </source>
</evidence>
<name>A0A3D6BYJ6_9FLAO</name>
<dbReference type="EMBL" id="DPRK01000269">
    <property type="protein sequence ID" value="HCY83115.1"/>
    <property type="molecule type" value="Genomic_DNA"/>
</dbReference>
<reference evidence="1 2" key="1">
    <citation type="journal article" date="2018" name="Nat. Biotechnol.">
        <title>A standardized bacterial taxonomy based on genome phylogeny substantially revises the tree of life.</title>
        <authorList>
            <person name="Parks D.H."/>
            <person name="Chuvochina M."/>
            <person name="Waite D.W."/>
            <person name="Rinke C."/>
            <person name="Skarshewski A."/>
            <person name="Chaumeil P.A."/>
            <person name="Hugenholtz P."/>
        </authorList>
    </citation>
    <scope>NUCLEOTIDE SEQUENCE [LARGE SCALE GENOMIC DNA]</scope>
    <source>
        <strain evidence="1">UBA10227</strain>
    </source>
</reference>
<sequence>MNWCILIPIAIGVICALLGYLLGQSIARDENNQIDVSVYKSRIAQLESDLAKSKTHLNVQSILFDADAAKAAFGKKIKENDLTIIEGIGPKIQELFHNHDIKTWKALSECSVAKCQTILDSGGARYKMHRPDTWPEQAKMAYHGKWNALLDWQQELHGGM</sequence>
<dbReference type="Proteomes" id="UP000263268">
    <property type="component" value="Unassembled WGS sequence"/>
</dbReference>